<dbReference type="Proteomes" id="UP000031668">
    <property type="component" value="Unassembled WGS sequence"/>
</dbReference>
<protein>
    <submittedName>
        <fullName evidence="1">Uncharacterized protein</fullName>
    </submittedName>
</protein>
<reference evidence="1 2" key="1">
    <citation type="journal article" date="2014" name="Genome Biol. Evol.">
        <title>The genome of the myxosporean Thelohanellus kitauei shows adaptations to nutrient acquisition within its fish host.</title>
        <authorList>
            <person name="Yang Y."/>
            <person name="Xiong J."/>
            <person name="Zhou Z."/>
            <person name="Huo F."/>
            <person name="Miao W."/>
            <person name="Ran C."/>
            <person name="Liu Y."/>
            <person name="Zhang J."/>
            <person name="Feng J."/>
            <person name="Wang M."/>
            <person name="Wang M."/>
            <person name="Wang L."/>
            <person name="Yao B."/>
        </authorList>
    </citation>
    <scope>NUCLEOTIDE SEQUENCE [LARGE SCALE GENOMIC DNA]</scope>
    <source>
        <strain evidence="1">Wuqing</strain>
    </source>
</reference>
<gene>
    <name evidence="1" type="ORF">RF11_02075</name>
</gene>
<accession>A0A0C2MGY8</accession>
<organism evidence="1 2">
    <name type="scientific">Thelohanellus kitauei</name>
    <name type="common">Myxosporean</name>
    <dbReference type="NCBI Taxonomy" id="669202"/>
    <lineage>
        <taxon>Eukaryota</taxon>
        <taxon>Metazoa</taxon>
        <taxon>Cnidaria</taxon>
        <taxon>Myxozoa</taxon>
        <taxon>Myxosporea</taxon>
        <taxon>Bivalvulida</taxon>
        <taxon>Platysporina</taxon>
        <taxon>Myxobolidae</taxon>
        <taxon>Thelohanellus</taxon>
    </lineage>
</organism>
<comment type="caution">
    <text evidence="1">The sequence shown here is derived from an EMBL/GenBank/DDBJ whole genome shotgun (WGS) entry which is preliminary data.</text>
</comment>
<evidence type="ECO:0000313" key="1">
    <source>
        <dbReference type="EMBL" id="KII66431.1"/>
    </source>
</evidence>
<sequence>MRNLYNTLKIFKKDNVPFHHSTEVREISKASNLIYSSILAPMKFDRAAIREVKECQKIRPIIFFKEILYHQPLLQPALRSWKQITPAGSGNLHLMPRESY</sequence>
<proteinExistence type="predicted"/>
<dbReference type="AlphaFoldDB" id="A0A0C2MGY8"/>
<evidence type="ECO:0000313" key="2">
    <source>
        <dbReference type="Proteomes" id="UP000031668"/>
    </source>
</evidence>
<dbReference type="EMBL" id="JWZT01003532">
    <property type="protein sequence ID" value="KII66431.1"/>
    <property type="molecule type" value="Genomic_DNA"/>
</dbReference>
<name>A0A0C2MGY8_THEKT</name>
<keyword evidence="2" id="KW-1185">Reference proteome</keyword>